<dbReference type="AlphaFoldDB" id="A0A1G2P0W9"/>
<dbReference type="Proteomes" id="UP000177269">
    <property type="component" value="Unassembled WGS sequence"/>
</dbReference>
<sequence>MFNISTFLDKFKTLGMADIAAKEAMVQAAQKCAGVILQKEKIDYKGGIMYIKTDSSQKNQMYIKKDSIINYLESDFNVRIKDIR</sequence>
<protein>
    <submittedName>
        <fullName evidence="1">Uncharacterized protein</fullName>
    </submittedName>
</protein>
<comment type="caution">
    <text evidence="1">The sequence shown here is derived from an EMBL/GenBank/DDBJ whole genome shotgun (WGS) entry which is preliminary data.</text>
</comment>
<evidence type="ECO:0000313" key="1">
    <source>
        <dbReference type="EMBL" id="OHA41984.1"/>
    </source>
</evidence>
<reference evidence="1 2" key="1">
    <citation type="journal article" date="2016" name="Nat. Commun.">
        <title>Thousands of microbial genomes shed light on interconnected biogeochemical processes in an aquifer system.</title>
        <authorList>
            <person name="Anantharaman K."/>
            <person name="Brown C.T."/>
            <person name="Hug L.A."/>
            <person name="Sharon I."/>
            <person name="Castelle C.J."/>
            <person name="Probst A.J."/>
            <person name="Thomas B.C."/>
            <person name="Singh A."/>
            <person name="Wilkins M.J."/>
            <person name="Karaoz U."/>
            <person name="Brodie E.L."/>
            <person name="Williams K.H."/>
            <person name="Hubbard S.S."/>
            <person name="Banfield J.F."/>
        </authorList>
    </citation>
    <scope>NUCLEOTIDE SEQUENCE [LARGE SCALE GENOMIC DNA]</scope>
</reference>
<accession>A0A1G2P0W9</accession>
<dbReference type="EMBL" id="MHSK01000021">
    <property type="protein sequence ID" value="OHA41984.1"/>
    <property type="molecule type" value="Genomic_DNA"/>
</dbReference>
<proteinExistence type="predicted"/>
<name>A0A1G2P0W9_9BACT</name>
<organism evidence="1 2">
    <name type="scientific">Candidatus Taylorbacteria bacterium RIFCSPLOWO2_12_FULL_43_20</name>
    <dbReference type="NCBI Taxonomy" id="1802332"/>
    <lineage>
        <taxon>Bacteria</taxon>
        <taxon>Candidatus Tayloriibacteriota</taxon>
    </lineage>
</organism>
<gene>
    <name evidence="1" type="ORF">A3G52_01665</name>
</gene>
<evidence type="ECO:0000313" key="2">
    <source>
        <dbReference type="Proteomes" id="UP000177269"/>
    </source>
</evidence>